<feature type="transmembrane region" description="Helical" evidence="13">
    <location>
        <begin position="147"/>
        <end position="171"/>
    </location>
</feature>
<accession>A0AAN6D9J5</accession>
<evidence type="ECO:0000256" key="8">
    <source>
        <dbReference type="ARBA" id="ARBA00022989"/>
    </source>
</evidence>
<comment type="subcellular location">
    <subcellularLocation>
        <location evidence="1">Membrane</location>
        <topology evidence="1">Multi-pass membrane protein</topology>
    </subcellularLocation>
</comment>
<sequence length="229" mass="26176">MPYNNTQRYLLLSDCSRALLAFCVLARFAILFPLIGTRFLPAGIADFFLTVYLTSVLVDGFEYVTIFRKVPKKGVSRTSGWRVLGSIGARALVTVLILNYPKSAKNISFSVLISSSMLVDCSRHLYNFYKVRTFGGSVWWLTSLRRILFGLLSPVLAASEAAMIFICLRLMETEYGYYREYIDYDVWADRAAVLVKGVLFAYAPVFYITYKNKMTAFWRLKTDKTKKTN</sequence>
<evidence type="ECO:0000256" key="11">
    <source>
        <dbReference type="ARBA" id="ARBA00023160"/>
    </source>
</evidence>
<keyword evidence="9" id="KW-0443">Lipid metabolism</keyword>
<evidence type="ECO:0000256" key="6">
    <source>
        <dbReference type="ARBA" id="ARBA00022692"/>
    </source>
</evidence>
<evidence type="ECO:0000256" key="12">
    <source>
        <dbReference type="ARBA" id="ARBA00023239"/>
    </source>
</evidence>
<dbReference type="EC" id="4.2.1.134" evidence="4"/>
<keyword evidence="11" id="KW-0275">Fatty acid biosynthesis</keyword>
<evidence type="ECO:0000313" key="15">
    <source>
        <dbReference type="EMBL" id="KAG7768767.1"/>
    </source>
</evidence>
<dbReference type="Pfam" id="PF04387">
    <property type="entry name" value="PTPLA"/>
    <property type="match status" value="1"/>
</dbReference>
<keyword evidence="16" id="KW-1185">Reference proteome</keyword>
<evidence type="ECO:0000256" key="5">
    <source>
        <dbReference type="ARBA" id="ARBA00022516"/>
    </source>
</evidence>
<dbReference type="EMBL" id="JAHLUN010000001">
    <property type="protein sequence ID" value="KAG7768767.1"/>
    <property type="molecule type" value="Genomic_DNA"/>
</dbReference>
<proteinExistence type="inferred from homology"/>
<feature type="transmembrane region" description="Helical" evidence="13">
    <location>
        <begin position="18"/>
        <end position="35"/>
    </location>
</feature>
<evidence type="ECO:0000256" key="1">
    <source>
        <dbReference type="ARBA" id="ARBA00004141"/>
    </source>
</evidence>
<evidence type="ECO:0000256" key="4">
    <source>
        <dbReference type="ARBA" id="ARBA00013122"/>
    </source>
</evidence>
<dbReference type="Proteomes" id="UP000738402">
    <property type="component" value="Unassembled WGS sequence"/>
</dbReference>
<dbReference type="GO" id="GO:0102158">
    <property type="term" value="F:very-long-chain (3R)-3-hydroxyacyl-CoA dehydratase activity"/>
    <property type="evidence" value="ECO:0007669"/>
    <property type="project" value="UniProtKB-EC"/>
</dbReference>
<keyword evidence="6 13" id="KW-0812">Transmembrane</keyword>
<comment type="pathway">
    <text evidence="2">Lipid metabolism; fatty acid biosynthesis.</text>
</comment>
<evidence type="ECO:0000313" key="14">
    <source>
        <dbReference type="EMBL" id="KAG7730255.1"/>
    </source>
</evidence>
<evidence type="ECO:0000256" key="13">
    <source>
        <dbReference type="SAM" id="Phobius"/>
    </source>
</evidence>
<gene>
    <name evidence="14" type="ORF">KL933_000050</name>
    <name evidence="15" type="ORF">KL946_000050</name>
</gene>
<dbReference type="Proteomes" id="UP000697297">
    <property type="component" value="Unassembled WGS sequence"/>
</dbReference>
<keyword evidence="8 13" id="KW-1133">Transmembrane helix</keyword>
<protein>
    <recommendedName>
        <fullName evidence="4">very-long-chain (3R)-3-hydroxyacyl-CoA dehydratase</fullName>
        <ecNumber evidence="4">4.2.1.134</ecNumber>
    </recommendedName>
</protein>
<organism evidence="14 17">
    <name type="scientific">Ogataea haglerorum</name>
    <dbReference type="NCBI Taxonomy" id="1937702"/>
    <lineage>
        <taxon>Eukaryota</taxon>
        <taxon>Fungi</taxon>
        <taxon>Dikarya</taxon>
        <taxon>Ascomycota</taxon>
        <taxon>Saccharomycotina</taxon>
        <taxon>Pichiomycetes</taxon>
        <taxon>Pichiales</taxon>
        <taxon>Pichiaceae</taxon>
        <taxon>Ogataea</taxon>
    </lineage>
</organism>
<dbReference type="AlphaFoldDB" id="A0AAN6D9J5"/>
<keyword evidence="7" id="KW-0276">Fatty acid metabolism</keyword>
<dbReference type="GO" id="GO:0006633">
    <property type="term" value="P:fatty acid biosynthetic process"/>
    <property type="evidence" value="ECO:0007669"/>
    <property type="project" value="UniProtKB-KW"/>
</dbReference>
<keyword evidence="5" id="KW-0444">Lipid biosynthesis</keyword>
<evidence type="ECO:0000313" key="16">
    <source>
        <dbReference type="Proteomes" id="UP000697297"/>
    </source>
</evidence>
<comment type="similarity">
    <text evidence="3">Belongs to the very long-chain fatty acids dehydratase HACD family.</text>
</comment>
<evidence type="ECO:0000256" key="9">
    <source>
        <dbReference type="ARBA" id="ARBA00023098"/>
    </source>
</evidence>
<reference evidence="14 16" key="1">
    <citation type="journal article" date="2021" name="G3 (Bethesda)">
        <title>Genomic diversity, chromosomal rearrangements, and interspecies hybridization in the ogataea polymorpha species complex.</title>
        <authorList>
            <person name="Hanson S.J."/>
            <person name="Cinneide E.O."/>
            <person name="Salzberg L.I."/>
            <person name="Wolfe K.H."/>
            <person name="McGowan J."/>
            <person name="Fitzpatrick D.A."/>
            <person name="Matlin K."/>
        </authorList>
    </citation>
    <scope>NUCLEOTIDE SEQUENCE</scope>
    <source>
        <strain evidence="15">81-436-3</strain>
        <strain evidence="14">83-405-1</strain>
    </source>
</reference>
<comment type="caution">
    <text evidence="14">The sequence shown here is derived from an EMBL/GenBank/DDBJ whole genome shotgun (WGS) entry which is preliminary data.</text>
</comment>
<dbReference type="GO" id="GO:0016020">
    <property type="term" value="C:membrane"/>
    <property type="evidence" value="ECO:0007669"/>
    <property type="project" value="UniProtKB-SubCell"/>
</dbReference>
<name>A0AAN6D9J5_9ASCO</name>
<feature type="transmembrane region" description="Helical" evidence="13">
    <location>
        <begin position="47"/>
        <end position="67"/>
    </location>
</feature>
<dbReference type="EMBL" id="JAHLUH010000001">
    <property type="protein sequence ID" value="KAG7730255.1"/>
    <property type="molecule type" value="Genomic_DNA"/>
</dbReference>
<feature type="transmembrane region" description="Helical" evidence="13">
    <location>
        <begin position="191"/>
        <end position="210"/>
    </location>
</feature>
<evidence type="ECO:0000256" key="7">
    <source>
        <dbReference type="ARBA" id="ARBA00022832"/>
    </source>
</evidence>
<dbReference type="InterPro" id="IPR007482">
    <property type="entry name" value="Tyr_Pase-like_PTPLA"/>
</dbReference>
<keyword evidence="12" id="KW-0456">Lyase</keyword>
<evidence type="ECO:0000256" key="2">
    <source>
        <dbReference type="ARBA" id="ARBA00005194"/>
    </source>
</evidence>
<keyword evidence="10 13" id="KW-0472">Membrane</keyword>
<evidence type="ECO:0000256" key="10">
    <source>
        <dbReference type="ARBA" id="ARBA00023136"/>
    </source>
</evidence>
<evidence type="ECO:0000313" key="17">
    <source>
        <dbReference type="Proteomes" id="UP000738402"/>
    </source>
</evidence>
<evidence type="ECO:0000256" key="3">
    <source>
        <dbReference type="ARBA" id="ARBA00007811"/>
    </source>
</evidence>